<sequence length="75" mass="9134">MLRDPGPCSRETVILERFQKYNQRKKKKKKFGSREPHLQRKKLTRKSTSCRQMWRRFFATRCDNATDADLEKRLC</sequence>
<evidence type="ECO:0000313" key="3">
    <source>
        <dbReference type="Proteomes" id="UP001430953"/>
    </source>
</evidence>
<reference evidence="2 3" key="1">
    <citation type="submission" date="2023-03" db="EMBL/GenBank/DDBJ databases">
        <title>High recombination rates correlate with genetic variation in Cardiocondyla obscurior ants.</title>
        <authorList>
            <person name="Errbii M."/>
        </authorList>
    </citation>
    <scope>NUCLEOTIDE SEQUENCE [LARGE SCALE GENOMIC DNA]</scope>
    <source>
        <strain evidence="2">Alpha-2009</strain>
        <tissue evidence="2">Whole body</tissue>
    </source>
</reference>
<protein>
    <submittedName>
        <fullName evidence="2">Uncharacterized protein</fullName>
    </submittedName>
</protein>
<dbReference type="Proteomes" id="UP001430953">
    <property type="component" value="Unassembled WGS sequence"/>
</dbReference>
<evidence type="ECO:0000313" key="2">
    <source>
        <dbReference type="EMBL" id="KAL0118249.1"/>
    </source>
</evidence>
<name>A0AAW2FSY8_9HYME</name>
<feature type="region of interest" description="Disordered" evidence="1">
    <location>
        <begin position="25"/>
        <end position="47"/>
    </location>
</feature>
<proteinExistence type="predicted"/>
<comment type="caution">
    <text evidence="2">The sequence shown here is derived from an EMBL/GenBank/DDBJ whole genome shotgun (WGS) entry which is preliminary data.</text>
</comment>
<keyword evidence="3" id="KW-1185">Reference proteome</keyword>
<accession>A0AAW2FSY8</accession>
<dbReference type="EMBL" id="JADYXP020000008">
    <property type="protein sequence ID" value="KAL0118249.1"/>
    <property type="molecule type" value="Genomic_DNA"/>
</dbReference>
<evidence type="ECO:0000256" key="1">
    <source>
        <dbReference type="SAM" id="MobiDB-lite"/>
    </source>
</evidence>
<gene>
    <name evidence="2" type="ORF">PUN28_009122</name>
</gene>
<dbReference type="AlphaFoldDB" id="A0AAW2FSY8"/>
<organism evidence="2 3">
    <name type="scientific">Cardiocondyla obscurior</name>
    <dbReference type="NCBI Taxonomy" id="286306"/>
    <lineage>
        <taxon>Eukaryota</taxon>
        <taxon>Metazoa</taxon>
        <taxon>Ecdysozoa</taxon>
        <taxon>Arthropoda</taxon>
        <taxon>Hexapoda</taxon>
        <taxon>Insecta</taxon>
        <taxon>Pterygota</taxon>
        <taxon>Neoptera</taxon>
        <taxon>Endopterygota</taxon>
        <taxon>Hymenoptera</taxon>
        <taxon>Apocrita</taxon>
        <taxon>Aculeata</taxon>
        <taxon>Formicoidea</taxon>
        <taxon>Formicidae</taxon>
        <taxon>Myrmicinae</taxon>
        <taxon>Cardiocondyla</taxon>
    </lineage>
</organism>